<reference evidence="1 2" key="1">
    <citation type="submission" date="2023-01" db="EMBL/GenBank/DDBJ databases">
        <authorList>
            <person name="Whitehead M."/>
        </authorList>
    </citation>
    <scope>NUCLEOTIDE SEQUENCE [LARGE SCALE GENOMIC DNA]</scope>
</reference>
<comment type="caution">
    <text evidence="1">The sequence shown here is derived from an EMBL/GenBank/DDBJ whole genome shotgun (WGS) entry which is preliminary data.</text>
</comment>
<dbReference type="AlphaFoldDB" id="A0AAV0VVB8"/>
<organism evidence="1 2">
    <name type="scientific">Macrosiphum euphorbiae</name>
    <name type="common">potato aphid</name>
    <dbReference type="NCBI Taxonomy" id="13131"/>
    <lineage>
        <taxon>Eukaryota</taxon>
        <taxon>Metazoa</taxon>
        <taxon>Ecdysozoa</taxon>
        <taxon>Arthropoda</taxon>
        <taxon>Hexapoda</taxon>
        <taxon>Insecta</taxon>
        <taxon>Pterygota</taxon>
        <taxon>Neoptera</taxon>
        <taxon>Paraneoptera</taxon>
        <taxon>Hemiptera</taxon>
        <taxon>Sternorrhyncha</taxon>
        <taxon>Aphidomorpha</taxon>
        <taxon>Aphidoidea</taxon>
        <taxon>Aphididae</taxon>
        <taxon>Macrosiphini</taxon>
        <taxon>Macrosiphum</taxon>
    </lineage>
</organism>
<evidence type="ECO:0000313" key="1">
    <source>
        <dbReference type="EMBL" id="CAI6348323.1"/>
    </source>
</evidence>
<proteinExistence type="predicted"/>
<keyword evidence="2" id="KW-1185">Reference proteome</keyword>
<evidence type="ECO:0000313" key="2">
    <source>
        <dbReference type="Proteomes" id="UP001160148"/>
    </source>
</evidence>
<sequence>MKTALATCVPESDVLLLPDANEEIKYLRACVVKNFVDIDKEMRLDLLRVSLLLHLSARRIKNRVKTCETENVQNAERKKRNLSTVGDLLSECSRRLNKTLTI</sequence>
<gene>
    <name evidence="1" type="ORF">MEUPH1_LOCUS5015</name>
</gene>
<name>A0AAV0VVB8_9HEMI</name>
<dbReference type="Proteomes" id="UP001160148">
    <property type="component" value="Unassembled WGS sequence"/>
</dbReference>
<dbReference type="EMBL" id="CARXXK010000001">
    <property type="protein sequence ID" value="CAI6348323.1"/>
    <property type="molecule type" value="Genomic_DNA"/>
</dbReference>
<accession>A0AAV0VVB8</accession>
<protein>
    <submittedName>
        <fullName evidence="1">Uncharacterized protein</fullName>
    </submittedName>
</protein>